<dbReference type="PANTHER" id="PTHR43630:SF1">
    <property type="entry name" value="POLY-BETA-1,6-N-ACETYL-D-GLUCOSAMINE SYNTHASE"/>
    <property type="match status" value="1"/>
</dbReference>
<keyword evidence="4" id="KW-1133">Transmembrane helix</keyword>
<comment type="similarity">
    <text evidence="1">Belongs to the glycosyltransferase 2 family.</text>
</comment>
<comment type="caution">
    <text evidence="6">The sequence shown here is derived from an EMBL/GenBank/DDBJ whole genome shotgun (WGS) entry which is preliminary data.</text>
</comment>
<keyword evidence="3 6" id="KW-0808">Transferase</keyword>
<feature type="transmembrane region" description="Helical" evidence="4">
    <location>
        <begin position="6"/>
        <end position="26"/>
    </location>
</feature>
<gene>
    <name evidence="6" type="ORF">DX130_17935</name>
</gene>
<dbReference type="PANTHER" id="PTHR43630">
    <property type="entry name" value="POLY-BETA-1,6-N-ACETYL-D-GLUCOSAMINE SYNTHASE"/>
    <property type="match status" value="1"/>
</dbReference>
<keyword evidence="2" id="KW-0328">Glycosyltransferase</keyword>
<organism evidence="6 7">
    <name type="scientific">Paenibacillus paeoniae</name>
    <dbReference type="NCBI Taxonomy" id="2292705"/>
    <lineage>
        <taxon>Bacteria</taxon>
        <taxon>Bacillati</taxon>
        <taxon>Bacillota</taxon>
        <taxon>Bacilli</taxon>
        <taxon>Bacillales</taxon>
        <taxon>Paenibacillaceae</taxon>
        <taxon>Paenibacillus</taxon>
    </lineage>
</organism>
<dbReference type="EMBL" id="QUBQ01000003">
    <property type="protein sequence ID" value="REK74398.1"/>
    <property type="molecule type" value="Genomic_DNA"/>
</dbReference>
<dbReference type="Gene3D" id="3.90.550.10">
    <property type="entry name" value="Spore Coat Polysaccharide Biosynthesis Protein SpsA, Chain A"/>
    <property type="match status" value="1"/>
</dbReference>
<keyword evidence="4" id="KW-0812">Transmembrane</keyword>
<evidence type="ECO:0000256" key="4">
    <source>
        <dbReference type="SAM" id="Phobius"/>
    </source>
</evidence>
<dbReference type="InterPro" id="IPR001173">
    <property type="entry name" value="Glyco_trans_2-like"/>
</dbReference>
<dbReference type="SUPFAM" id="SSF53448">
    <property type="entry name" value="Nucleotide-diphospho-sugar transferases"/>
    <property type="match status" value="1"/>
</dbReference>
<keyword evidence="4" id="KW-0472">Membrane</keyword>
<reference evidence="6 7" key="1">
    <citation type="submission" date="2018-08" db="EMBL/GenBank/DDBJ databases">
        <title>Paenibacillus sp. M4BSY-1, whole genome shotgun sequence.</title>
        <authorList>
            <person name="Tuo L."/>
        </authorList>
    </citation>
    <scope>NUCLEOTIDE SEQUENCE [LARGE SCALE GENOMIC DNA]</scope>
    <source>
        <strain evidence="6 7">M4BSY-1</strain>
    </source>
</reference>
<evidence type="ECO:0000256" key="2">
    <source>
        <dbReference type="ARBA" id="ARBA00022676"/>
    </source>
</evidence>
<evidence type="ECO:0000256" key="1">
    <source>
        <dbReference type="ARBA" id="ARBA00006739"/>
    </source>
</evidence>
<evidence type="ECO:0000259" key="5">
    <source>
        <dbReference type="Pfam" id="PF00535"/>
    </source>
</evidence>
<dbReference type="OrthoDB" id="9766299at2"/>
<dbReference type="AlphaFoldDB" id="A0A371PFW0"/>
<dbReference type="InterPro" id="IPR029044">
    <property type="entry name" value="Nucleotide-diphossugar_trans"/>
</dbReference>
<protein>
    <submittedName>
        <fullName evidence="6">Glycosyltransferase</fullName>
    </submittedName>
</protein>
<dbReference type="CDD" id="cd06423">
    <property type="entry name" value="CESA_like"/>
    <property type="match status" value="1"/>
</dbReference>
<feature type="domain" description="Glycosyltransferase 2-like" evidence="5">
    <location>
        <begin position="42"/>
        <end position="239"/>
    </location>
</feature>
<name>A0A371PFW0_9BACL</name>
<accession>A0A371PFW0</accession>
<feature type="transmembrane region" description="Helical" evidence="4">
    <location>
        <begin position="358"/>
        <end position="381"/>
    </location>
</feature>
<dbReference type="RefSeq" id="WP_116047685.1">
    <property type="nucleotide sequence ID" value="NZ_QUBQ01000003.1"/>
</dbReference>
<keyword evidence="7" id="KW-1185">Reference proteome</keyword>
<evidence type="ECO:0000313" key="7">
    <source>
        <dbReference type="Proteomes" id="UP000261905"/>
    </source>
</evidence>
<feature type="transmembrane region" description="Helical" evidence="4">
    <location>
        <begin position="402"/>
        <end position="423"/>
    </location>
</feature>
<evidence type="ECO:0000256" key="3">
    <source>
        <dbReference type="ARBA" id="ARBA00022679"/>
    </source>
</evidence>
<proteinExistence type="inferred from homology"/>
<dbReference type="Pfam" id="PF00535">
    <property type="entry name" value="Glycos_transf_2"/>
    <property type="match status" value="1"/>
</dbReference>
<dbReference type="GO" id="GO:0016757">
    <property type="term" value="F:glycosyltransferase activity"/>
    <property type="evidence" value="ECO:0007669"/>
    <property type="project" value="UniProtKB-KW"/>
</dbReference>
<sequence>MYLMLYLTTGSFLLFQMLYTVIPLLYSKVKKLDITLDEKSLSVLVPAYNEEKTIQNCLDAMDGLHYRNYEIIIVNDGSRDRTFDRLQELLDLRINYRKPNLQLKYKRVRGFYQSALYPHIFVLDKLNGGKADSLNAGIDYADGEIVITLDADSMLESNSLKYVNQYFHDPTIVALGGTVKIAQGAKRKNGEIHETFTGKGIVRSQMINYIHSFYVRKLTQSYFNSIVVISGAFGAFYKELMYEVNGFRSTVGEDIDITLKIHEYIKTHKLNQRLVYAPEAVCYTECPEDLKNFYKQRIRWQKAFVDCVLIYWSKLSRSFKPGISIFFAIDGFIMGTVTVFTTFFYLIDAAFSGSSLLIAFMLFIITTIINALQLAISFLLCRKYGSHFTLWEYTKMMVFSQYDLISYRLVLMYVNIIGTIKYFDNDNGWGFVERKGVASIGRNTSASAR</sequence>
<dbReference type="Proteomes" id="UP000261905">
    <property type="component" value="Unassembled WGS sequence"/>
</dbReference>
<feature type="transmembrane region" description="Helical" evidence="4">
    <location>
        <begin position="323"/>
        <end position="346"/>
    </location>
</feature>
<evidence type="ECO:0000313" key="6">
    <source>
        <dbReference type="EMBL" id="REK74398.1"/>
    </source>
</evidence>